<dbReference type="PANTHER" id="PTHR33107">
    <property type="entry name" value="KUNITZ TRYPSIN INHIBITOR 2"/>
    <property type="match status" value="1"/>
</dbReference>
<dbReference type="PROSITE" id="PS00283">
    <property type="entry name" value="SOYBEAN_KUNITZ"/>
    <property type="match status" value="1"/>
</dbReference>
<reference evidence="3 4" key="1">
    <citation type="submission" date="2013-09" db="EMBL/GenBank/DDBJ databases">
        <title>Corchorus capsularis genome sequencing.</title>
        <authorList>
            <person name="Alam M."/>
            <person name="Haque M.S."/>
            <person name="Islam M.S."/>
            <person name="Emdad E.M."/>
            <person name="Islam M.M."/>
            <person name="Ahmed B."/>
            <person name="Halim A."/>
            <person name="Hossen Q.M.M."/>
            <person name="Hossain M.Z."/>
            <person name="Ahmed R."/>
            <person name="Khan M.M."/>
            <person name="Islam R."/>
            <person name="Rashid M.M."/>
            <person name="Khan S.A."/>
            <person name="Rahman M.S."/>
            <person name="Alam M."/>
        </authorList>
    </citation>
    <scope>NUCLEOTIDE SEQUENCE [LARGE SCALE GENOMIC DNA]</scope>
    <source>
        <strain evidence="4">cv. CVL-1</strain>
        <tissue evidence="3">Whole seedling</tissue>
    </source>
</reference>
<evidence type="ECO:0000313" key="4">
    <source>
        <dbReference type="Proteomes" id="UP000188268"/>
    </source>
</evidence>
<feature type="chain" id="PRO_5012797147" evidence="2">
    <location>
        <begin position="28"/>
        <end position="227"/>
    </location>
</feature>
<organism evidence="3 4">
    <name type="scientific">Corchorus capsularis</name>
    <name type="common">Jute</name>
    <dbReference type="NCBI Taxonomy" id="210143"/>
    <lineage>
        <taxon>Eukaryota</taxon>
        <taxon>Viridiplantae</taxon>
        <taxon>Streptophyta</taxon>
        <taxon>Embryophyta</taxon>
        <taxon>Tracheophyta</taxon>
        <taxon>Spermatophyta</taxon>
        <taxon>Magnoliopsida</taxon>
        <taxon>eudicotyledons</taxon>
        <taxon>Gunneridae</taxon>
        <taxon>Pentapetalae</taxon>
        <taxon>rosids</taxon>
        <taxon>malvids</taxon>
        <taxon>Malvales</taxon>
        <taxon>Malvaceae</taxon>
        <taxon>Grewioideae</taxon>
        <taxon>Apeibeae</taxon>
        <taxon>Corchorus</taxon>
    </lineage>
</organism>
<keyword evidence="2" id="KW-0732">Signal</keyword>
<dbReference type="InterPro" id="IPR002160">
    <property type="entry name" value="Prot_inh_Kunz-lg"/>
</dbReference>
<dbReference type="OMA" id="ERDNHAN"/>
<evidence type="ECO:0000313" key="3">
    <source>
        <dbReference type="EMBL" id="OMO68113.1"/>
    </source>
</evidence>
<dbReference type="EMBL" id="AWWV01012260">
    <property type="protein sequence ID" value="OMO68113.1"/>
    <property type="molecule type" value="Genomic_DNA"/>
</dbReference>
<proteinExistence type="inferred from homology"/>
<dbReference type="AlphaFoldDB" id="A0A1R3HD03"/>
<dbReference type="GO" id="GO:0004866">
    <property type="term" value="F:endopeptidase inhibitor activity"/>
    <property type="evidence" value="ECO:0007669"/>
    <property type="project" value="InterPro"/>
</dbReference>
<gene>
    <name evidence="3" type="ORF">CCACVL1_20075</name>
</gene>
<evidence type="ECO:0000256" key="2">
    <source>
        <dbReference type="SAM" id="SignalP"/>
    </source>
</evidence>
<dbReference type="STRING" id="210143.A0A1R3HD03"/>
<dbReference type="Gramene" id="OMO68113">
    <property type="protein sequence ID" value="OMO68113"/>
    <property type="gene ID" value="CCACVL1_20075"/>
</dbReference>
<dbReference type="OrthoDB" id="1260144at2759"/>
<dbReference type="Pfam" id="PF00197">
    <property type="entry name" value="Kunitz_legume"/>
    <property type="match status" value="1"/>
</dbReference>
<sequence length="227" mass="24782">MKIATTTVVLLLFALTTKLCFFGVTNAQNSPVLDTDGDELRAGVPYYVVSAKWDIFIGNGGLTLGRSNDQTCPGIVVQTKPSLIFVDNGTPVIFTTAEEGGDDVIRLNTDLFVEFIPGIDILCESTVWKVDDNVSGDETAWLTTDGVKGKPSLNTLTSLFKIEKTRKNYYKFNYCPSACDSCGGIATLCDEVDRIRDGGQMRLGLGDSGWPWEFKKATKTIKQVVNV</sequence>
<feature type="signal peptide" evidence="2">
    <location>
        <begin position="1"/>
        <end position="27"/>
    </location>
</feature>
<accession>A0A1R3HD03</accession>
<dbReference type="PANTHER" id="PTHR33107:SF28">
    <property type="entry name" value="CYSTEINE PROTEASE INHIBITOR 8-LIKE"/>
    <property type="match status" value="1"/>
</dbReference>
<evidence type="ECO:0000256" key="1">
    <source>
        <dbReference type="ARBA" id="ARBA00005440"/>
    </source>
</evidence>
<protein>
    <submittedName>
        <fullName evidence="3">Proteinase inhibitor I3, Kunitz legume</fullName>
    </submittedName>
</protein>
<dbReference type="SMART" id="SM00452">
    <property type="entry name" value="STI"/>
    <property type="match status" value="1"/>
</dbReference>
<name>A0A1R3HD03_COCAP</name>
<dbReference type="Proteomes" id="UP000188268">
    <property type="component" value="Unassembled WGS sequence"/>
</dbReference>
<comment type="similarity">
    <text evidence="1">Belongs to the protease inhibitor I3 (leguminous Kunitz-type inhibitor) family.</text>
</comment>
<dbReference type="InterPro" id="IPR011065">
    <property type="entry name" value="Kunitz_inhibitor_STI-like_sf"/>
</dbReference>
<comment type="caution">
    <text evidence="3">The sequence shown here is derived from an EMBL/GenBank/DDBJ whole genome shotgun (WGS) entry which is preliminary data.</text>
</comment>
<keyword evidence="4" id="KW-1185">Reference proteome</keyword>
<dbReference type="PRINTS" id="PR00291">
    <property type="entry name" value="KUNITZINHBTR"/>
</dbReference>
<dbReference type="Gene3D" id="2.80.10.50">
    <property type="match status" value="1"/>
</dbReference>
<dbReference type="SUPFAM" id="SSF50386">
    <property type="entry name" value="STI-like"/>
    <property type="match status" value="1"/>
</dbReference>